<dbReference type="Gene3D" id="3.30.70.270">
    <property type="match status" value="1"/>
</dbReference>
<dbReference type="SUPFAM" id="SSF55073">
    <property type="entry name" value="Nucleotide cyclase"/>
    <property type="match status" value="1"/>
</dbReference>
<name>A0A0A0BFA5_9GAMM</name>
<feature type="domain" description="Response regulatory" evidence="5">
    <location>
        <begin position="2"/>
        <end position="119"/>
    </location>
</feature>
<dbReference type="GO" id="GO:0000160">
    <property type="term" value="P:phosphorelay signal transduction system"/>
    <property type="evidence" value="ECO:0007669"/>
    <property type="project" value="InterPro"/>
</dbReference>
<feature type="domain" description="GGDEF" evidence="6">
    <location>
        <begin position="169"/>
        <end position="303"/>
    </location>
</feature>
<accession>A0A0A0BFA5</accession>
<dbReference type="PROSITE" id="PS50887">
    <property type="entry name" value="GGDEF"/>
    <property type="match status" value="1"/>
</dbReference>
<evidence type="ECO:0000313" key="8">
    <source>
        <dbReference type="Proteomes" id="UP000029999"/>
    </source>
</evidence>
<gene>
    <name evidence="7" type="ORF">LP43_2227</name>
</gene>
<dbReference type="InterPro" id="IPR011006">
    <property type="entry name" value="CheY-like_superfamily"/>
</dbReference>
<comment type="caution">
    <text evidence="7">The sequence shown here is derived from an EMBL/GenBank/DDBJ whole genome shotgun (WGS) entry which is preliminary data.</text>
</comment>
<feature type="modified residue" description="4-aspartylphosphate" evidence="4">
    <location>
        <position position="52"/>
    </location>
</feature>
<dbReference type="InterPro" id="IPR029787">
    <property type="entry name" value="Nucleotide_cyclase"/>
</dbReference>
<dbReference type="PROSITE" id="PS50110">
    <property type="entry name" value="RESPONSE_REGULATORY"/>
    <property type="match status" value="1"/>
</dbReference>
<dbReference type="GO" id="GO:0005886">
    <property type="term" value="C:plasma membrane"/>
    <property type="evidence" value="ECO:0007669"/>
    <property type="project" value="TreeGrafter"/>
</dbReference>
<reference evidence="7 8" key="1">
    <citation type="submission" date="2014-09" db="EMBL/GenBank/DDBJ databases">
        <authorList>
            <person name="Grob C."/>
            <person name="Taubert M."/>
            <person name="Howat A.M."/>
            <person name="Burns O.J."/>
            <person name="Dixon J.L."/>
            <person name="Chen Y."/>
            <person name="Murrell J.C."/>
        </authorList>
    </citation>
    <scope>NUCLEOTIDE SEQUENCE [LARGE SCALE GENOMIC DNA]</scope>
    <source>
        <strain evidence="7">L4</strain>
    </source>
</reference>
<evidence type="ECO:0000256" key="1">
    <source>
        <dbReference type="ARBA" id="ARBA00001946"/>
    </source>
</evidence>
<dbReference type="InterPro" id="IPR001789">
    <property type="entry name" value="Sig_transdc_resp-reg_receiver"/>
</dbReference>
<keyword evidence="4" id="KW-0597">Phosphoprotein</keyword>
<dbReference type="SMART" id="SM00448">
    <property type="entry name" value="REC"/>
    <property type="match status" value="1"/>
</dbReference>
<proteinExistence type="predicted"/>
<dbReference type="PANTHER" id="PTHR45138">
    <property type="entry name" value="REGULATORY COMPONENTS OF SENSORY TRANSDUCTION SYSTEM"/>
    <property type="match status" value="1"/>
</dbReference>
<evidence type="ECO:0000256" key="2">
    <source>
        <dbReference type="ARBA" id="ARBA00012528"/>
    </source>
</evidence>
<dbReference type="Proteomes" id="UP000029999">
    <property type="component" value="Unassembled WGS sequence"/>
</dbReference>
<dbReference type="RefSeq" id="WP_052094161.1">
    <property type="nucleotide sequence ID" value="NZ_JRQD01000005.1"/>
</dbReference>
<dbReference type="EMBL" id="JRQD01000005">
    <property type="protein sequence ID" value="KGM06352.1"/>
    <property type="molecule type" value="Genomic_DNA"/>
</dbReference>
<dbReference type="CDD" id="cd01949">
    <property type="entry name" value="GGDEF"/>
    <property type="match status" value="1"/>
</dbReference>
<dbReference type="InterPro" id="IPR043128">
    <property type="entry name" value="Rev_trsase/Diguanyl_cyclase"/>
</dbReference>
<dbReference type="CDD" id="cd17546">
    <property type="entry name" value="REC_hyHK_CKI1_RcsC-like"/>
    <property type="match status" value="1"/>
</dbReference>
<evidence type="ECO:0000256" key="3">
    <source>
        <dbReference type="ARBA" id="ARBA00034247"/>
    </source>
</evidence>
<dbReference type="GO" id="GO:0043709">
    <property type="term" value="P:cell adhesion involved in single-species biofilm formation"/>
    <property type="evidence" value="ECO:0007669"/>
    <property type="project" value="TreeGrafter"/>
</dbReference>
<dbReference type="GO" id="GO:1902201">
    <property type="term" value="P:negative regulation of bacterial-type flagellum-dependent cell motility"/>
    <property type="evidence" value="ECO:0007669"/>
    <property type="project" value="TreeGrafter"/>
</dbReference>
<dbReference type="NCBIfam" id="TIGR00254">
    <property type="entry name" value="GGDEF"/>
    <property type="match status" value="1"/>
</dbReference>
<dbReference type="Gene3D" id="3.40.50.2300">
    <property type="match status" value="1"/>
</dbReference>
<organism evidence="7 8">
    <name type="scientific">Methylophaga thiooxydans</name>
    <dbReference type="NCBI Taxonomy" id="392484"/>
    <lineage>
        <taxon>Bacteria</taxon>
        <taxon>Pseudomonadati</taxon>
        <taxon>Pseudomonadota</taxon>
        <taxon>Gammaproteobacteria</taxon>
        <taxon>Thiotrichales</taxon>
        <taxon>Piscirickettsiaceae</taxon>
        <taxon>Methylophaga</taxon>
    </lineage>
</organism>
<evidence type="ECO:0000256" key="4">
    <source>
        <dbReference type="PROSITE-ProRule" id="PRU00169"/>
    </source>
</evidence>
<dbReference type="EC" id="2.7.7.65" evidence="2"/>
<comment type="cofactor">
    <cofactor evidence="1">
        <name>Mg(2+)</name>
        <dbReference type="ChEBI" id="CHEBI:18420"/>
    </cofactor>
</comment>
<dbReference type="Pfam" id="PF00990">
    <property type="entry name" value="GGDEF"/>
    <property type="match status" value="1"/>
</dbReference>
<dbReference type="AlphaFoldDB" id="A0A0A0BFA5"/>
<sequence>MRVLIVDDDPTIRMTLEGLLKKHDCEIYEADSGFKALDIIQSDQPPELIFMDWNMPGLSGVEVTTLVRETVAENQPYVIIISSNSDSEHVIKALSYGADDYIIKPIDGRFLNAKFAVAQRILGIQEKLRQTNLVLEKLAYYDELTGVLNRRAGNASFQVEMDRAIRKGQNVCIAMVDIDHFKKINDTFGHQAGDEVLRVFSRVLRQTMRPYDIVCRYGGEEFMLIAEINNKDEASDLFERVREAISTTQIRHANQTINITASFGVHVVIPRTDMILKSLVKKADEALYQAKSAGRNTVIISANLDESNMTEPGSVTD</sequence>
<dbReference type="STRING" id="392484.LP43_2227"/>
<protein>
    <recommendedName>
        <fullName evidence="2">diguanylate cyclase</fullName>
        <ecNumber evidence="2">2.7.7.65</ecNumber>
    </recommendedName>
</protein>
<dbReference type="InterPro" id="IPR000160">
    <property type="entry name" value="GGDEF_dom"/>
</dbReference>
<dbReference type="InterPro" id="IPR050469">
    <property type="entry name" value="Diguanylate_Cyclase"/>
</dbReference>
<dbReference type="PANTHER" id="PTHR45138:SF9">
    <property type="entry name" value="DIGUANYLATE CYCLASE DGCM-RELATED"/>
    <property type="match status" value="1"/>
</dbReference>
<dbReference type="SUPFAM" id="SSF52172">
    <property type="entry name" value="CheY-like"/>
    <property type="match status" value="1"/>
</dbReference>
<evidence type="ECO:0000313" key="7">
    <source>
        <dbReference type="EMBL" id="KGM06352.1"/>
    </source>
</evidence>
<dbReference type="FunFam" id="3.30.70.270:FF:000001">
    <property type="entry name" value="Diguanylate cyclase domain protein"/>
    <property type="match status" value="1"/>
</dbReference>
<evidence type="ECO:0000259" key="5">
    <source>
        <dbReference type="PROSITE" id="PS50110"/>
    </source>
</evidence>
<dbReference type="GO" id="GO:0052621">
    <property type="term" value="F:diguanylate cyclase activity"/>
    <property type="evidence" value="ECO:0007669"/>
    <property type="project" value="UniProtKB-EC"/>
</dbReference>
<dbReference type="Pfam" id="PF00072">
    <property type="entry name" value="Response_reg"/>
    <property type="match status" value="1"/>
</dbReference>
<dbReference type="SMART" id="SM00267">
    <property type="entry name" value="GGDEF"/>
    <property type="match status" value="1"/>
</dbReference>
<evidence type="ECO:0000259" key="6">
    <source>
        <dbReference type="PROSITE" id="PS50887"/>
    </source>
</evidence>
<comment type="catalytic activity">
    <reaction evidence="3">
        <text>2 GTP = 3',3'-c-di-GMP + 2 diphosphate</text>
        <dbReference type="Rhea" id="RHEA:24898"/>
        <dbReference type="ChEBI" id="CHEBI:33019"/>
        <dbReference type="ChEBI" id="CHEBI:37565"/>
        <dbReference type="ChEBI" id="CHEBI:58805"/>
        <dbReference type="EC" id="2.7.7.65"/>
    </reaction>
</comment>